<reference evidence="1 2" key="4">
    <citation type="journal article" date="2020" name="Sci. Rep.">
        <title>beta-carboline chemical signals induce reveromycin production through a LuxR family regulator in Streptomyces sp. SN-593.</title>
        <authorList>
            <person name="Panthee S."/>
            <person name="Kito N."/>
            <person name="Hayashi T."/>
            <person name="Shimizu T."/>
            <person name="Ishikawa J."/>
            <person name="Hamamoto H."/>
            <person name="Osada H."/>
            <person name="Takahashi S."/>
        </authorList>
    </citation>
    <scope>NUCLEOTIDE SEQUENCE [LARGE SCALE GENOMIC DNA]</scope>
    <source>
        <strain evidence="1 2">SN-593</strain>
    </source>
</reference>
<evidence type="ECO:0000313" key="1">
    <source>
        <dbReference type="EMBL" id="BBA98268.1"/>
    </source>
</evidence>
<reference evidence="1 2" key="1">
    <citation type="journal article" date="2010" name="J. Bacteriol.">
        <title>Biochemical characterization of a novel indole prenyltransferase from Streptomyces sp. SN-593.</title>
        <authorList>
            <person name="Takahashi S."/>
            <person name="Takagi H."/>
            <person name="Toyoda A."/>
            <person name="Uramoto M."/>
            <person name="Nogawa T."/>
            <person name="Ueki M."/>
            <person name="Sakaki Y."/>
            <person name="Osada H."/>
        </authorList>
    </citation>
    <scope>NUCLEOTIDE SEQUENCE [LARGE SCALE GENOMIC DNA]</scope>
    <source>
        <strain evidence="1 2">SN-593</strain>
    </source>
</reference>
<keyword evidence="2" id="KW-1185">Reference proteome</keyword>
<reference evidence="1 2" key="2">
    <citation type="journal article" date="2011" name="J. Antibiot.">
        <title>Furaquinocins I and J: novel polyketide isoprenoid hybrid compounds from Streptomyces reveromyceticus SN-593.</title>
        <authorList>
            <person name="Panthee S."/>
            <person name="Takahashi S."/>
            <person name="Takagi H."/>
            <person name="Nogawa T."/>
            <person name="Oowada E."/>
            <person name="Uramoto M."/>
            <person name="Osada H."/>
        </authorList>
    </citation>
    <scope>NUCLEOTIDE SEQUENCE [LARGE SCALE GENOMIC DNA]</scope>
    <source>
        <strain evidence="1 2">SN-593</strain>
    </source>
</reference>
<dbReference type="KEGG" id="arev:RVR_4397"/>
<reference evidence="1 2" key="3">
    <citation type="journal article" date="2011" name="Nat. Chem. Biol.">
        <title>Reveromycin A biosynthesis uses RevG and RevJ for stereospecific spiroacetal formation.</title>
        <authorList>
            <person name="Takahashi S."/>
            <person name="Toyoda A."/>
            <person name="Sekiyama Y."/>
            <person name="Takagi H."/>
            <person name="Nogawa T."/>
            <person name="Uramoto M."/>
            <person name="Suzuki R."/>
            <person name="Koshino H."/>
            <person name="Kumano T."/>
            <person name="Panthee S."/>
            <person name="Dairi T."/>
            <person name="Ishikawa J."/>
            <person name="Ikeda H."/>
            <person name="Sakaki Y."/>
            <person name="Osada H."/>
        </authorList>
    </citation>
    <scope>NUCLEOTIDE SEQUENCE [LARGE SCALE GENOMIC DNA]</scope>
    <source>
        <strain evidence="1 2">SN-593</strain>
    </source>
</reference>
<proteinExistence type="predicted"/>
<dbReference type="Proteomes" id="UP000595703">
    <property type="component" value="Chromosome"/>
</dbReference>
<dbReference type="RefSeq" id="WP_202234431.1">
    <property type="nucleotide sequence ID" value="NZ_AP018365.1"/>
</dbReference>
<sequence length="79" mass="8756">MPDLYLTQQPVGEVAWMRVASSDEPDRFRACMARTLTALDQGDDITTAAWTAADPIRLAAEIEAMAGARRLTIFRKDSK</sequence>
<organism evidence="1 2">
    <name type="scientific">Actinacidiphila reveromycinica</name>
    <dbReference type="NCBI Taxonomy" id="659352"/>
    <lineage>
        <taxon>Bacteria</taxon>
        <taxon>Bacillati</taxon>
        <taxon>Actinomycetota</taxon>
        <taxon>Actinomycetes</taxon>
        <taxon>Kitasatosporales</taxon>
        <taxon>Streptomycetaceae</taxon>
        <taxon>Actinacidiphila</taxon>
    </lineage>
</organism>
<name>A0A7U3UTC1_9ACTN</name>
<gene>
    <name evidence="1" type="ORF">RVR_4397</name>
</gene>
<dbReference type="EMBL" id="AP018365">
    <property type="protein sequence ID" value="BBA98268.1"/>
    <property type="molecule type" value="Genomic_DNA"/>
</dbReference>
<dbReference type="AlphaFoldDB" id="A0A7U3UTC1"/>
<accession>A0A7U3UTC1</accession>
<evidence type="ECO:0000313" key="2">
    <source>
        <dbReference type="Proteomes" id="UP000595703"/>
    </source>
</evidence>
<protein>
    <submittedName>
        <fullName evidence="1">Uncharacterized protein</fullName>
    </submittedName>
</protein>